<keyword evidence="5 6" id="KW-0862">Zinc</keyword>
<feature type="binding site" evidence="6">
    <location>
        <position position="272"/>
    </location>
    <ligand>
        <name>Zn(2+)</name>
        <dbReference type="ChEBI" id="CHEBI:29105"/>
    </ligand>
</feature>
<dbReference type="InterPro" id="IPR004804">
    <property type="entry name" value="TgtA"/>
</dbReference>
<reference evidence="8" key="1">
    <citation type="journal article" date="2020" name="mSystems">
        <title>Genome- and Community-Level Interaction Insights into Carbon Utilization and Element Cycling Functions of Hydrothermarchaeota in Hydrothermal Sediment.</title>
        <authorList>
            <person name="Zhou Z."/>
            <person name="Liu Y."/>
            <person name="Xu W."/>
            <person name="Pan J."/>
            <person name="Luo Z.H."/>
            <person name="Li M."/>
        </authorList>
    </citation>
    <scope>NUCLEOTIDE SEQUENCE [LARGE SCALE GENOMIC DNA]</scope>
    <source>
        <strain evidence="8">SpSt-642</strain>
    </source>
</reference>
<proteinExistence type="inferred from homology"/>
<dbReference type="EC" id="2.4.2.48" evidence="6"/>
<evidence type="ECO:0000259" key="7">
    <source>
        <dbReference type="Pfam" id="PF01702"/>
    </source>
</evidence>
<dbReference type="HAMAP" id="MF_01634">
    <property type="entry name" value="TgtA_arch"/>
    <property type="match status" value="1"/>
</dbReference>
<accession>A0A7C4HAC3</accession>
<evidence type="ECO:0000256" key="6">
    <source>
        <dbReference type="HAMAP-Rule" id="MF_01634"/>
    </source>
</evidence>
<comment type="caution">
    <text evidence="6">Lacks conserved residue(s) required for the propagation of feature annotation.</text>
</comment>
<gene>
    <name evidence="6 8" type="primary">tgtA</name>
    <name evidence="8" type="ORF">ENU14_07615</name>
</gene>
<evidence type="ECO:0000256" key="2">
    <source>
        <dbReference type="ARBA" id="ARBA00022679"/>
    </source>
</evidence>
<protein>
    <recommendedName>
        <fullName evidence="6">tRNA-guanine(15) transglycosylase</fullName>
        <ecNumber evidence="6">2.4.2.48</ecNumber>
    </recommendedName>
    <alternativeName>
        <fullName evidence="6">7-cyano-7-deazaguanine tRNA-ribosyltransferase</fullName>
    </alternativeName>
    <alternativeName>
        <fullName evidence="6">Archaeal tRNA-guanine transglycosylase</fullName>
    </alternativeName>
</protein>
<dbReference type="InterPro" id="IPR036511">
    <property type="entry name" value="TGT-like_sf"/>
</dbReference>
<comment type="similarity">
    <text evidence="6">Belongs to the archaeosine tRNA-ribosyltransferase family.</text>
</comment>
<dbReference type="NCBIfam" id="TIGR00449">
    <property type="entry name" value="tgt_general"/>
    <property type="match status" value="1"/>
</dbReference>
<evidence type="ECO:0000256" key="4">
    <source>
        <dbReference type="ARBA" id="ARBA00022723"/>
    </source>
</evidence>
<dbReference type="SUPFAM" id="SSF51713">
    <property type="entry name" value="tRNA-guanine transglycosylase"/>
    <property type="match status" value="1"/>
</dbReference>
<dbReference type="Pfam" id="PF01702">
    <property type="entry name" value="TGT"/>
    <property type="match status" value="1"/>
</dbReference>
<dbReference type="PANTHER" id="PTHR46499:SF1">
    <property type="entry name" value="QUEUINE TRNA-RIBOSYLTRANSFERASE"/>
    <property type="match status" value="1"/>
</dbReference>
<comment type="pathway">
    <text evidence="6">tRNA modification; archaeosine-tRNA biosynthesis.</text>
</comment>
<comment type="catalytic activity">
    <reaction evidence="6">
        <text>guanosine(15) in tRNA + 7-cyano-7-carbaguanine = 7-cyano-7-carbaguanosine(15) in tRNA + guanine</text>
        <dbReference type="Rhea" id="RHEA:43164"/>
        <dbReference type="Rhea" id="RHEA-COMP:10371"/>
        <dbReference type="Rhea" id="RHEA-COMP:10372"/>
        <dbReference type="ChEBI" id="CHEBI:16235"/>
        <dbReference type="ChEBI" id="CHEBI:45075"/>
        <dbReference type="ChEBI" id="CHEBI:74269"/>
        <dbReference type="ChEBI" id="CHEBI:82850"/>
        <dbReference type="EC" id="2.4.2.48"/>
    </reaction>
</comment>
<keyword evidence="4 6" id="KW-0479">Metal-binding</keyword>
<organism evidence="8">
    <name type="scientific">Staphylothermus marinus</name>
    <dbReference type="NCBI Taxonomy" id="2280"/>
    <lineage>
        <taxon>Archaea</taxon>
        <taxon>Thermoproteota</taxon>
        <taxon>Thermoprotei</taxon>
        <taxon>Desulfurococcales</taxon>
        <taxon>Desulfurococcaceae</taxon>
        <taxon>Staphylothermus</taxon>
    </lineage>
</organism>
<dbReference type="GO" id="GO:0016763">
    <property type="term" value="F:pentosyltransferase activity"/>
    <property type="evidence" value="ECO:0007669"/>
    <property type="project" value="UniProtKB-UniRule"/>
</dbReference>
<evidence type="ECO:0000256" key="5">
    <source>
        <dbReference type="ARBA" id="ARBA00022833"/>
    </source>
</evidence>
<dbReference type="PANTHER" id="PTHR46499">
    <property type="entry name" value="QUEUINE TRNA-RIBOSYLTRANSFERASE"/>
    <property type="match status" value="1"/>
</dbReference>
<comment type="function">
    <text evidence="6">Exchanges the guanine residue with 7-cyano-7-deazaguanine (preQ0) at position 15 in the dihydrouridine loop (D-loop) of archaeal tRNAs.</text>
</comment>
<dbReference type="NCBIfam" id="TIGR00432">
    <property type="entry name" value="arcsn_tRNA_tgt"/>
    <property type="match status" value="1"/>
</dbReference>
<comment type="cofactor">
    <cofactor evidence="6">
        <name>Zn(2+)</name>
        <dbReference type="ChEBI" id="CHEBI:29105"/>
    </cofactor>
    <text evidence="6">Binds 1 zinc ion per subunit.</text>
</comment>
<feature type="binding site" evidence="6">
    <location>
        <position position="274"/>
    </location>
    <ligand>
        <name>Zn(2+)</name>
        <dbReference type="ChEBI" id="CHEBI:29105"/>
    </ligand>
</feature>
<dbReference type="GO" id="GO:0002099">
    <property type="term" value="P:tRNA wobble guanine modification"/>
    <property type="evidence" value="ECO:0007669"/>
    <property type="project" value="TreeGrafter"/>
</dbReference>
<dbReference type="InterPro" id="IPR050076">
    <property type="entry name" value="ArchSynthase1/Queuine_TRR"/>
</dbReference>
<feature type="binding site" evidence="6">
    <location>
        <position position="277"/>
    </location>
    <ligand>
        <name>Zn(2+)</name>
        <dbReference type="ChEBI" id="CHEBI:29105"/>
    </ligand>
</feature>
<dbReference type="GO" id="GO:0008270">
    <property type="term" value="F:zinc ion binding"/>
    <property type="evidence" value="ECO:0007669"/>
    <property type="project" value="UniProtKB-UniRule"/>
</dbReference>
<keyword evidence="2 6" id="KW-0808">Transferase</keyword>
<dbReference type="GO" id="GO:0005737">
    <property type="term" value="C:cytoplasm"/>
    <property type="evidence" value="ECO:0007669"/>
    <property type="project" value="TreeGrafter"/>
</dbReference>
<name>A0A7C4HAC3_STAMA</name>
<sequence length="506" mass="59720">MEYYDPREYDLAGRIAKLKTKHGFIETPFLFPVIDPSRQNRYLNIIDRVGFNAFITNAYLLYRRNRGERVNIHDFFDWRKPVMTDSGGYQILLYGSVDVDNKTIVKYQKEIDSDICVILDIPTGTSMSRVEALNAIRETIKRSWESMSLIMESDQLWVLPIQGAPYPDLVYYSSLVSSRIPYHIYALGSPTVYLEKYDYEKILLLTIIARRNLPPNKPLHVFGVGHPMIIPFLVAVGADLFDSASYILYARDDRLMFEWGTRRLDELYYSPCNCPICSKYSIEELREMNRDERVDLIAEHNLYVLMKEIKQTKQTIREGRLWEYLEYKSKLHSSLKKAFGIIVKYRDYLMKYNPLIKTNIHALLLIDSNSVCNPRLEINRKNTYKYLIKGEYSKLLLLPALSKPYSNDRIYNMFREKYCEFKILFYHPYLGLFPPEVSNTYPYFQHEIGRLEYSSRIVREIINTITKLRVSDLKIVTVDNSIYRKISERIYIELKNIVKNIEIIHA</sequence>
<comment type="caution">
    <text evidence="8">The sequence shown here is derived from an EMBL/GenBank/DDBJ whole genome shotgun (WGS) entry which is preliminary data.</text>
</comment>
<dbReference type="Gene3D" id="3.20.20.105">
    <property type="entry name" value="Queuine tRNA-ribosyltransferase-like"/>
    <property type="match status" value="1"/>
</dbReference>
<dbReference type="InterPro" id="IPR002616">
    <property type="entry name" value="tRNA_ribo_trans-like"/>
</dbReference>
<feature type="domain" description="tRNA-guanine(15) transglycosylase-like" evidence="7">
    <location>
        <begin position="13"/>
        <end position="330"/>
    </location>
</feature>
<keyword evidence="3 6" id="KW-0819">tRNA processing</keyword>
<feature type="binding site" evidence="6">
    <location>
        <position position="120"/>
    </location>
    <ligand>
        <name>substrate</name>
    </ligand>
</feature>
<dbReference type="AlphaFoldDB" id="A0A7C4HAC3"/>
<keyword evidence="1 6" id="KW-0328">Glycosyltransferase</keyword>
<feature type="active site" description="Nucleophile" evidence="6">
    <location>
        <position position="85"/>
    </location>
</feature>
<evidence type="ECO:0000313" key="8">
    <source>
        <dbReference type="EMBL" id="HGM59423.1"/>
    </source>
</evidence>
<evidence type="ECO:0000256" key="3">
    <source>
        <dbReference type="ARBA" id="ARBA00022694"/>
    </source>
</evidence>
<dbReference type="UniPathway" id="UPA00393"/>
<dbReference type="EMBL" id="DTBJ01000063">
    <property type="protein sequence ID" value="HGM59423.1"/>
    <property type="molecule type" value="Genomic_DNA"/>
</dbReference>
<evidence type="ECO:0000256" key="1">
    <source>
        <dbReference type="ARBA" id="ARBA00022676"/>
    </source>
</evidence>